<evidence type="ECO:0008006" key="3">
    <source>
        <dbReference type="Google" id="ProtNLM"/>
    </source>
</evidence>
<reference evidence="2" key="1">
    <citation type="submission" date="2014-12" db="EMBL/GenBank/DDBJ databases">
        <title>Genome Sequence of Valsa Canker Pathogens Uncovers a Specific Adaption of Colonization on Woody Bark.</title>
        <authorList>
            <person name="Yin Z."/>
            <person name="Liu H."/>
            <person name="Gao X."/>
            <person name="Li Z."/>
            <person name="Song N."/>
            <person name="Ke X."/>
            <person name="Dai Q."/>
            <person name="Wu Y."/>
            <person name="Sun Y."/>
            <person name="Xu J.-R."/>
            <person name="Kang Z.K."/>
            <person name="Wang L."/>
            <person name="Huang L."/>
        </authorList>
    </citation>
    <scope>NUCLEOTIDE SEQUENCE [LARGE SCALE GENOMIC DNA]</scope>
    <source>
        <strain evidence="2">SXYL134</strain>
    </source>
</reference>
<dbReference type="STRING" id="694573.A0A194UV17"/>
<sequence>MSNYNPSYPSNVSVDTGIKEFITTFYGISDTPGKNIEWLDFFRDDATLVMAKQEATGKTDILKVREGMWEKVHARKHSVYKVFPASFDGGKGDGNEDGVELMLYGDVVYKLKGSADGEEDTVDWAGYARLVRARGSNEWKFAYYRVYLQR</sequence>
<dbReference type="OrthoDB" id="3468019at2759"/>
<dbReference type="EMBL" id="KN714681">
    <property type="protein sequence ID" value="KUI55545.1"/>
    <property type="molecule type" value="Genomic_DNA"/>
</dbReference>
<evidence type="ECO:0000313" key="2">
    <source>
        <dbReference type="Proteomes" id="UP000078576"/>
    </source>
</evidence>
<accession>A0A194UV17</accession>
<dbReference type="AlphaFoldDB" id="A0A194UV17"/>
<dbReference type="PANTHER" id="PTHR39401">
    <property type="entry name" value="SNOAL-LIKE DOMAIN-CONTAINING PROTEIN"/>
    <property type="match status" value="1"/>
</dbReference>
<keyword evidence="2" id="KW-1185">Reference proteome</keyword>
<proteinExistence type="predicted"/>
<dbReference type="SUPFAM" id="SSF54427">
    <property type="entry name" value="NTF2-like"/>
    <property type="match status" value="1"/>
</dbReference>
<gene>
    <name evidence="1" type="ORF">VP1G_02865</name>
</gene>
<organism evidence="1 2">
    <name type="scientific">Cytospora mali</name>
    <name type="common">Apple Valsa canker fungus</name>
    <name type="synonym">Valsa mali</name>
    <dbReference type="NCBI Taxonomy" id="578113"/>
    <lineage>
        <taxon>Eukaryota</taxon>
        <taxon>Fungi</taxon>
        <taxon>Dikarya</taxon>
        <taxon>Ascomycota</taxon>
        <taxon>Pezizomycotina</taxon>
        <taxon>Sordariomycetes</taxon>
        <taxon>Sordariomycetidae</taxon>
        <taxon>Diaporthales</taxon>
        <taxon>Cytosporaceae</taxon>
        <taxon>Cytospora</taxon>
    </lineage>
</organism>
<dbReference type="PANTHER" id="PTHR39401:SF1">
    <property type="entry name" value="SNOAL-LIKE DOMAIN-CONTAINING PROTEIN"/>
    <property type="match status" value="1"/>
</dbReference>
<name>A0A194UV17_CYTMA</name>
<evidence type="ECO:0000313" key="1">
    <source>
        <dbReference type="EMBL" id="KUI55545.1"/>
    </source>
</evidence>
<protein>
    <recommendedName>
        <fullName evidence="3">SnoaL-like domain-containing protein</fullName>
    </recommendedName>
</protein>
<dbReference type="Proteomes" id="UP000078576">
    <property type="component" value="Unassembled WGS sequence"/>
</dbReference>
<dbReference type="InterPro" id="IPR032710">
    <property type="entry name" value="NTF2-like_dom_sf"/>
</dbReference>